<reference evidence="1 2" key="1">
    <citation type="submission" date="2015-10" db="EMBL/GenBank/DDBJ databases">
        <title>Genome analyses suggest a sexual origin of heterokaryosis in a supposedly ancient asexual fungus.</title>
        <authorList>
            <person name="Ropars J."/>
            <person name="Sedzielewska K."/>
            <person name="Noel J."/>
            <person name="Charron P."/>
            <person name="Farinelli L."/>
            <person name="Marton T."/>
            <person name="Kruger M."/>
            <person name="Pelin A."/>
            <person name="Brachmann A."/>
            <person name="Corradi N."/>
        </authorList>
    </citation>
    <scope>NUCLEOTIDE SEQUENCE [LARGE SCALE GENOMIC DNA]</scope>
    <source>
        <strain evidence="1 2">A4</strain>
    </source>
</reference>
<protein>
    <submittedName>
        <fullName evidence="1">Uncharacterized protein</fullName>
    </submittedName>
</protein>
<organism evidence="1 2">
    <name type="scientific">Rhizophagus irregularis</name>
    <dbReference type="NCBI Taxonomy" id="588596"/>
    <lineage>
        <taxon>Eukaryota</taxon>
        <taxon>Fungi</taxon>
        <taxon>Fungi incertae sedis</taxon>
        <taxon>Mucoromycota</taxon>
        <taxon>Glomeromycotina</taxon>
        <taxon>Glomeromycetes</taxon>
        <taxon>Glomerales</taxon>
        <taxon>Glomeraceae</taxon>
        <taxon>Rhizophagus</taxon>
    </lineage>
</organism>
<dbReference type="Proteomes" id="UP000234323">
    <property type="component" value="Unassembled WGS sequence"/>
</dbReference>
<evidence type="ECO:0000313" key="1">
    <source>
        <dbReference type="EMBL" id="PKY61194.1"/>
    </source>
</evidence>
<dbReference type="VEuPathDB" id="FungiDB:FUN_021955"/>
<proteinExistence type="predicted"/>
<keyword evidence="2" id="KW-1185">Reference proteome</keyword>
<dbReference type="VEuPathDB" id="FungiDB:RhiirFUN_020896"/>
<name>A0A2I1HQM0_9GLOM</name>
<gene>
    <name evidence="1" type="ORF">RhiirA4_485837</name>
</gene>
<sequence>MINRRSFHFWEDNPNFRTTDDELDLDSSSISQCINCAISKMNPKEEELNSDSQVAFPLEKTYETCQVIVELIQKLPDIPWFPNDSGSDFNYILSDESLNIKFFLNLRQCHDAYSNKKLERTRSVARNNNNDASNKFDINKASSLVSYLTKNDTASIKSRENRWKSSRKTNNMFKEKISSEHLSCANIAIFPLQIGSFVIAIFDNTFCVAQFIAMYEQNASMHSYIDMPISELKSLSYVSMKIFFHVNGAIFSEIRDHSFCIFSHVEPLHIIHHLASKDISINEEALILKGQAKKTFNTLNKK</sequence>
<dbReference type="EMBL" id="LLXI01005039">
    <property type="protein sequence ID" value="PKY61194.1"/>
    <property type="molecule type" value="Genomic_DNA"/>
</dbReference>
<accession>A0A2I1HQM0</accession>
<comment type="caution">
    <text evidence="1">The sequence shown here is derived from an EMBL/GenBank/DDBJ whole genome shotgun (WGS) entry which is preliminary data.</text>
</comment>
<dbReference type="VEuPathDB" id="FungiDB:RhiirA1_472244"/>
<evidence type="ECO:0000313" key="2">
    <source>
        <dbReference type="Proteomes" id="UP000234323"/>
    </source>
</evidence>
<dbReference type="AlphaFoldDB" id="A0A2I1HQM0"/>